<keyword evidence="1" id="KW-0472">Membrane</keyword>
<evidence type="ECO:0000256" key="1">
    <source>
        <dbReference type="SAM" id="Phobius"/>
    </source>
</evidence>
<organism evidence="3 4">
    <name type="scientific">Candidatus Gottesmanbacteria bacterium GW2011_GWC2_39_8</name>
    <dbReference type="NCBI Taxonomy" id="1618450"/>
    <lineage>
        <taxon>Bacteria</taxon>
        <taxon>Candidatus Gottesmaniibacteriota</taxon>
    </lineage>
</organism>
<name>A0A0G0Q7A7_9BACT</name>
<comment type="caution">
    <text evidence="3">The sequence shown here is derived from an EMBL/GenBank/DDBJ whole genome shotgun (WGS) entry which is preliminary data.</text>
</comment>
<evidence type="ECO:0000259" key="2">
    <source>
        <dbReference type="Pfam" id="PF14242"/>
    </source>
</evidence>
<dbReference type="Proteomes" id="UP000034539">
    <property type="component" value="Unassembled WGS sequence"/>
</dbReference>
<feature type="transmembrane region" description="Helical" evidence="1">
    <location>
        <begin position="46"/>
        <end position="71"/>
    </location>
</feature>
<dbReference type="Pfam" id="PF14242">
    <property type="entry name" value="DUF4342"/>
    <property type="match status" value="1"/>
</dbReference>
<reference evidence="3 4" key="1">
    <citation type="journal article" date="2015" name="Nature">
        <title>rRNA introns, odd ribosomes, and small enigmatic genomes across a large radiation of phyla.</title>
        <authorList>
            <person name="Brown C.T."/>
            <person name="Hug L.A."/>
            <person name="Thomas B.C."/>
            <person name="Sharon I."/>
            <person name="Castelle C.J."/>
            <person name="Singh A."/>
            <person name="Wilkins M.J."/>
            <person name="Williams K.H."/>
            <person name="Banfield J.F."/>
        </authorList>
    </citation>
    <scope>NUCLEOTIDE SEQUENCE [LARGE SCALE GENOMIC DNA]</scope>
</reference>
<dbReference type="InterPro" id="IPR025642">
    <property type="entry name" value="DUF4342"/>
</dbReference>
<evidence type="ECO:0000313" key="4">
    <source>
        <dbReference type="Proteomes" id="UP000034539"/>
    </source>
</evidence>
<dbReference type="PATRIC" id="fig|1618450.3.peg.564"/>
<gene>
    <name evidence="3" type="ORF">UT63_C0021G0004</name>
</gene>
<accession>A0A0G0Q7A7</accession>
<keyword evidence="1" id="KW-0812">Transmembrane</keyword>
<evidence type="ECO:0000313" key="3">
    <source>
        <dbReference type="EMBL" id="KKR33196.1"/>
    </source>
</evidence>
<sequence>MTQSTKLETFYVDGEKLLAKVKELINEGNVRRIIIKDKKSKVIAEFPLTLGAVGAMISPVLAAIGALAALVTECSVTVERG</sequence>
<keyword evidence="1" id="KW-1133">Transmembrane helix</keyword>
<proteinExistence type="predicted"/>
<feature type="domain" description="DUF4342" evidence="2">
    <location>
        <begin position="4"/>
        <end position="80"/>
    </location>
</feature>
<dbReference type="EMBL" id="LBXN01000021">
    <property type="protein sequence ID" value="KKR33196.1"/>
    <property type="molecule type" value="Genomic_DNA"/>
</dbReference>
<dbReference type="AlphaFoldDB" id="A0A0G0Q7A7"/>
<protein>
    <recommendedName>
        <fullName evidence="2">DUF4342 domain-containing protein</fullName>
    </recommendedName>
</protein>